<dbReference type="InterPro" id="IPR003838">
    <property type="entry name" value="ABC3_permease_C"/>
</dbReference>
<proteinExistence type="predicted"/>
<evidence type="ECO:0000313" key="8">
    <source>
        <dbReference type="EMBL" id="MEQ2379783.1"/>
    </source>
</evidence>
<organism evidence="8 9">
    <name type="scientific">[Lactobacillus] rogosae</name>
    <dbReference type="NCBI Taxonomy" id="706562"/>
    <lineage>
        <taxon>Bacteria</taxon>
        <taxon>Bacillati</taxon>
        <taxon>Bacillota</taxon>
        <taxon>Clostridia</taxon>
        <taxon>Lachnospirales</taxon>
        <taxon>Lachnospiraceae</taxon>
        <taxon>Lachnospira</taxon>
    </lineage>
</organism>
<evidence type="ECO:0000259" key="7">
    <source>
        <dbReference type="Pfam" id="PF02687"/>
    </source>
</evidence>
<evidence type="ECO:0000256" key="5">
    <source>
        <dbReference type="ARBA" id="ARBA00023136"/>
    </source>
</evidence>
<keyword evidence="9" id="KW-1185">Reference proteome</keyword>
<feature type="transmembrane region" description="Helical" evidence="6">
    <location>
        <begin position="21"/>
        <end position="38"/>
    </location>
</feature>
<feature type="transmembrane region" description="Helical" evidence="6">
    <location>
        <begin position="947"/>
        <end position="965"/>
    </location>
</feature>
<feature type="domain" description="ABC3 transporter permease C-terminal" evidence="7">
    <location>
        <begin position="259"/>
        <end position="360"/>
    </location>
</feature>
<keyword evidence="4 6" id="KW-1133">Transmembrane helix</keyword>
<comment type="subcellular location">
    <subcellularLocation>
        <location evidence="1">Cell membrane</location>
        <topology evidence="1">Multi-pass membrane protein</topology>
    </subcellularLocation>
</comment>
<dbReference type="EMBL" id="JBBMER010000005">
    <property type="protein sequence ID" value="MEQ2379783.1"/>
    <property type="molecule type" value="Genomic_DNA"/>
</dbReference>
<evidence type="ECO:0000313" key="9">
    <source>
        <dbReference type="Proteomes" id="UP001442364"/>
    </source>
</evidence>
<feature type="transmembrane region" description="Helical" evidence="6">
    <location>
        <begin position="888"/>
        <end position="910"/>
    </location>
</feature>
<comment type="caution">
    <text evidence="8">The sequence shown here is derived from an EMBL/GenBank/DDBJ whole genome shotgun (WGS) entry which is preliminary data.</text>
</comment>
<feature type="transmembrane region" description="Helical" evidence="6">
    <location>
        <begin position="307"/>
        <end position="332"/>
    </location>
</feature>
<gene>
    <name evidence="8" type="ORF">WMO14_07810</name>
</gene>
<dbReference type="Proteomes" id="UP001442364">
    <property type="component" value="Unassembled WGS sequence"/>
</dbReference>
<protein>
    <submittedName>
        <fullName evidence="8">ABC transporter permease</fullName>
    </submittedName>
</protein>
<feature type="transmembrane region" description="Helical" evidence="6">
    <location>
        <begin position="254"/>
        <end position="275"/>
    </location>
</feature>
<dbReference type="Pfam" id="PF02687">
    <property type="entry name" value="FtsX"/>
    <property type="match status" value="1"/>
</dbReference>
<evidence type="ECO:0000256" key="4">
    <source>
        <dbReference type="ARBA" id="ARBA00022989"/>
    </source>
</evidence>
<sequence length="971" mass="110281">MNILKITFKSVKRRYRQIIRAALTTLFAVFFVTAVLIFQENMYQWQMQSNKDRFGDWFIMDIGSRQPDSNLTDHIYIEQPVKVSRSVNVLNDDWQSTGFYVGSFSSEFLAQSHIKLDEGRQPENSGEIAMDWNTLLTLGYNGEIGESINLKYCDNNSIGNKEKRNTKTYTLVGIYRNYTNIWNNGKQIPSAVVVNSELSQFNYDIRSVFLYPIKPSIKTDDYKAVFDSIKEKTSKSYTYNSGVYDYKPWGSTSIYLYMYLIVMAIGITALSYQLIEYKNTRKSSYKKYASLGADSSQLRRMYIIENALIIVPAALIGIIAAFLAGGIAGGILEGKAGFSFYTINVSIVLKSIASVVIAVVVEEIVGLLSNVMDTVKEKRLKARSKKQIVNIEVRNKNTSGRKSNLKVSNLSRVITSRLMKRDGVGMIIGVRLFSLFICVVLVFSVMKIATSFDKYKKNNSLPDIYGYLDIPSSNYRTDMIYISYLKDFDNYPAKSLNMDEFTQVDLINKEYNSRNRYNIPYDELRQLILDNGMTALFTSIPYNSPDRIIKSNCAIMNSPLAKDGNNSIIEGVSSDVIDGLNEIPGIVSIDYSIFESERTWYWDNQDYHKMGIDKIIAAQKASSIAKTMKDPTYGSRYLFATEYVNPTKEIYDIASKYIDKSNINYDDFASGKQVIVFIQDNCEGDYDDTLKAGDTLYYNYYNVPFGQCNKGGYITSSNAVYPYDIPFFNKYNNSGKIDLQVELKDDDNPNTASTTYSFTQTDLEVETMFGACVAPQVAAVIKVTDEVKEDFNGIMPDYGYYTALASTQLAKQAVDNQKDLMLRITGEGLTDGIDFELQYNQIKIDYDLSSTFSATNNKVALYLKSNNITYKSNVDSKNVYRTQLVNNILQYGITIMAVIIIQLLIMAIIIRNRIESRHGKFILFRKMGMTRGKLLGICMCEALRESLWCIVTLPLMLILEVLIYSSNIRKL</sequence>
<evidence type="ECO:0000256" key="1">
    <source>
        <dbReference type="ARBA" id="ARBA00004651"/>
    </source>
</evidence>
<reference evidence="8 9" key="1">
    <citation type="submission" date="2024-03" db="EMBL/GenBank/DDBJ databases">
        <title>Human intestinal bacterial collection.</title>
        <authorList>
            <person name="Pauvert C."/>
            <person name="Hitch T.C.A."/>
            <person name="Clavel T."/>
        </authorList>
    </citation>
    <scope>NUCLEOTIDE SEQUENCE [LARGE SCALE GENOMIC DNA]</scope>
    <source>
        <strain evidence="8 9">CLA-AA-H255</strain>
    </source>
</reference>
<keyword evidence="2" id="KW-1003">Cell membrane</keyword>
<keyword evidence="5 6" id="KW-0472">Membrane</keyword>
<evidence type="ECO:0000256" key="2">
    <source>
        <dbReference type="ARBA" id="ARBA00022475"/>
    </source>
</evidence>
<accession>A0ABV1BVL1</accession>
<keyword evidence="3 6" id="KW-0812">Transmembrane</keyword>
<evidence type="ECO:0000256" key="6">
    <source>
        <dbReference type="SAM" id="Phobius"/>
    </source>
</evidence>
<feature type="transmembrane region" description="Helical" evidence="6">
    <location>
        <begin position="424"/>
        <end position="446"/>
    </location>
</feature>
<name>A0ABV1BVL1_9FIRM</name>
<evidence type="ECO:0000256" key="3">
    <source>
        <dbReference type="ARBA" id="ARBA00022692"/>
    </source>
</evidence>
<dbReference type="RefSeq" id="WP_055175605.1">
    <property type="nucleotide sequence ID" value="NZ_JBBMER010000005.1"/>
</dbReference>